<keyword evidence="1" id="KW-0812">Transmembrane</keyword>
<proteinExistence type="predicted"/>
<dbReference type="OrthoDB" id="5782986at2"/>
<dbReference type="EMBL" id="MSDO01000027">
    <property type="protein sequence ID" value="OLO02910.1"/>
    <property type="molecule type" value="Genomic_DNA"/>
</dbReference>
<dbReference type="NCBIfam" id="TIGR03940">
    <property type="entry name" value="PGA_PgaD"/>
    <property type="match status" value="1"/>
</dbReference>
<dbReference type="Pfam" id="PF13994">
    <property type="entry name" value="PgaD"/>
    <property type="match status" value="1"/>
</dbReference>
<reference evidence="2 3" key="1">
    <citation type="submission" date="2016-12" db="EMBL/GenBank/DDBJ databases">
        <title>Draft genome sequences of strains Salinicola socius SMB35, Salinicola sp. MH3R3-1 and Chromohalobacter sp. SMB17 from the Verkhnekamsk potash mining region of Russia.</title>
        <authorList>
            <person name="Mavrodi D.V."/>
            <person name="Olsson B.E."/>
            <person name="Korsakova E.S."/>
            <person name="Pyankova A."/>
            <person name="Mavrodi O.V."/>
            <person name="Plotnikova E.G."/>
        </authorList>
    </citation>
    <scope>NUCLEOTIDE SEQUENCE [LARGE SCALE GENOMIC DNA]</scope>
    <source>
        <strain evidence="2 3">SMB35</strain>
    </source>
</reference>
<feature type="transmembrane region" description="Helical" evidence="1">
    <location>
        <begin position="34"/>
        <end position="61"/>
    </location>
</feature>
<evidence type="ECO:0000313" key="3">
    <source>
        <dbReference type="Proteomes" id="UP000186878"/>
    </source>
</evidence>
<name>A0A1Q8SN98_9GAMM</name>
<keyword evidence="1" id="KW-1133">Transmembrane helix</keyword>
<sequence length="162" mass="18511">MQEFPHDLHRQRGAVRLPRIIHRPDLQSRRQRSVFALVAGIGWMLWLYLLLPLATIGSWIFGVHRFDTYVIDNHGHAWASLAIYAATIVLAGAALLVWAFYNYRRFRHADRRQPASPVTPEKLALSFGVNSAQVAELQRARSVTLEHDAKGNIIRSARHEEV</sequence>
<dbReference type="Proteomes" id="UP000186878">
    <property type="component" value="Unassembled WGS sequence"/>
</dbReference>
<dbReference type="STRING" id="404433.BTW07_16960"/>
<dbReference type="GO" id="GO:0043709">
    <property type="term" value="P:cell adhesion involved in single-species biofilm formation"/>
    <property type="evidence" value="ECO:0007669"/>
    <property type="project" value="InterPro"/>
</dbReference>
<evidence type="ECO:0000256" key="1">
    <source>
        <dbReference type="SAM" id="Phobius"/>
    </source>
</evidence>
<protein>
    <submittedName>
        <fullName evidence="2">Poly-beta-1,6-N-acetyl-D-glucosamine biosynthesis protein PgaD</fullName>
    </submittedName>
</protein>
<gene>
    <name evidence="2" type="ORF">BTW07_16960</name>
</gene>
<keyword evidence="1" id="KW-0472">Membrane</keyword>
<accession>A0A1Q8SN98</accession>
<feature type="transmembrane region" description="Helical" evidence="1">
    <location>
        <begin position="81"/>
        <end position="103"/>
    </location>
</feature>
<comment type="caution">
    <text evidence="2">The sequence shown here is derived from an EMBL/GenBank/DDBJ whole genome shotgun (WGS) entry which is preliminary data.</text>
</comment>
<keyword evidence="3" id="KW-1185">Reference proteome</keyword>
<organism evidence="2 3">
    <name type="scientific">Salinicola socius</name>
    <dbReference type="NCBI Taxonomy" id="404433"/>
    <lineage>
        <taxon>Bacteria</taxon>
        <taxon>Pseudomonadati</taxon>
        <taxon>Pseudomonadota</taxon>
        <taxon>Gammaproteobacteria</taxon>
        <taxon>Oceanospirillales</taxon>
        <taxon>Halomonadaceae</taxon>
        <taxon>Salinicola</taxon>
    </lineage>
</organism>
<dbReference type="AlphaFoldDB" id="A0A1Q8SN98"/>
<dbReference type="InterPro" id="IPR023829">
    <property type="entry name" value="PGA_PgaD"/>
</dbReference>
<evidence type="ECO:0000313" key="2">
    <source>
        <dbReference type="EMBL" id="OLO02910.1"/>
    </source>
</evidence>
<dbReference type="RefSeq" id="WP_075571370.1">
    <property type="nucleotide sequence ID" value="NZ_MSDO01000027.1"/>
</dbReference>